<protein>
    <recommendedName>
        <fullName evidence="3">BioF2-like acetyltransferase domain-containing protein</fullName>
    </recommendedName>
</protein>
<gene>
    <name evidence="1" type="ORF">ACFOOG_11090</name>
</gene>
<evidence type="ECO:0000313" key="1">
    <source>
        <dbReference type="EMBL" id="MFC3853378.1"/>
    </source>
</evidence>
<evidence type="ECO:0000313" key="2">
    <source>
        <dbReference type="Proteomes" id="UP001595617"/>
    </source>
</evidence>
<dbReference type="Proteomes" id="UP001595617">
    <property type="component" value="Unassembled WGS sequence"/>
</dbReference>
<evidence type="ECO:0008006" key="3">
    <source>
        <dbReference type="Google" id="ProtNLM"/>
    </source>
</evidence>
<dbReference type="InterPro" id="IPR016181">
    <property type="entry name" value="Acyl_CoA_acyltransferase"/>
</dbReference>
<dbReference type="Gene3D" id="3.40.630.30">
    <property type="match status" value="1"/>
</dbReference>
<comment type="caution">
    <text evidence="1">The sequence shown here is derived from an EMBL/GenBank/DDBJ whole genome shotgun (WGS) entry which is preliminary data.</text>
</comment>
<sequence length="332" mass="37937">MKLNLTEARRFWQLLPTELKSPYHAPDYVAIDAGDKRATAEPFFYGFQKGGEKYFHPLHCIVTESLNVVDLESARGYGGPVSTTTNIDFLAEAHLGYETCIKELGVMVEFVRFSPVLQNDAYYAGTVVENRQTCGIDLSDYSLQHVGGNSRGNIRKAIANGCELVVHDRPDSAIVRAFYVGYRQRMVELNASDDYFYSEDYFQLLLTKNTLLAQVVLGNKVLSQALFLLTDFVLEYHLSYTTREGMTLGATNFLLHQMALRQQGQQQWFHLGGGLTRHEDDPLYRFKKRAGSLSFLYKTGYQIFDTTQYLHLRGRMASLDPCYPERTIFYRD</sequence>
<proteinExistence type="predicted"/>
<dbReference type="SUPFAM" id="SSF55729">
    <property type="entry name" value="Acyl-CoA N-acyltransferases (Nat)"/>
    <property type="match status" value="1"/>
</dbReference>
<keyword evidence="2" id="KW-1185">Reference proteome</keyword>
<name>A0ABV8A1D2_9GAMM</name>
<dbReference type="EMBL" id="JBHRYR010000003">
    <property type="protein sequence ID" value="MFC3853378.1"/>
    <property type="molecule type" value="Genomic_DNA"/>
</dbReference>
<dbReference type="RefSeq" id="WP_380696474.1">
    <property type="nucleotide sequence ID" value="NZ_JBHRYR010000003.1"/>
</dbReference>
<organism evidence="1 2">
    <name type="scientific">Saccharospirillum mangrovi</name>
    <dbReference type="NCBI Taxonomy" id="2161747"/>
    <lineage>
        <taxon>Bacteria</taxon>
        <taxon>Pseudomonadati</taxon>
        <taxon>Pseudomonadota</taxon>
        <taxon>Gammaproteobacteria</taxon>
        <taxon>Oceanospirillales</taxon>
        <taxon>Saccharospirillaceae</taxon>
        <taxon>Saccharospirillum</taxon>
    </lineage>
</organism>
<reference evidence="2" key="1">
    <citation type="journal article" date="2019" name="Int. J. Syst. Evol. Microbiol.">
        <title>The Global Catalogue of Microorganisms (GCM) 10K type strain sequencing project: providing services to taxonomists for standard genome sequencing and annotation.</title>
        <authorList>
            <consortium name="The Broad Institute Genomics Platform"/>
            <consortium name="The Broad Institute Genome Sequencing Center for Infectious Disease"/>
            <person name="Wu L."/>
            <person name="Ma J."/>
        </authorList>
    </citation>
    <scope>NUCLEOTIDE SEQUENCE [LARGE SCALE GENOMIC DNA]</scope>
    <source>
        <strain evidence="2">IBRC 10765</strain>
    </source>
</reference>
<accession>A0ABV8A1D2</accession>